<dbReference type="AlphaFoldDB" id="A0A4Y3VVN6"/>
<gene>
    <name evidence="2" type="ORF">SSP24_78300</name>
</gene>
<feature type="compositionally biased region" description="Polar residues" evidence="1">
    <location>
        <begin position="74"/>
        <end position="92"/>
    </location>
</feature>
<organism evidence="2 3">
    <name type="scientific">Streptomyces spinoverrucosus</name>
    <dbReference type="NCBI Taxonomy" id="284043"/>
    <lineage>
        <taxon>Bacteria</taxon>
        <taxon>Bacillati</taxon>
        <taxon>Actinomycetota</taxon>
        <taxon>Actinomycetes</taxon>
        <taxon>Kitasatosporales</taxon>
        <taxon>Streptomycetaceae</taxon>
        <taxon>Streptomyces</taxon>
    </lineage>
</organism>
<evidence type="ECO:0000313" key="3">
    <source>
        <dbReference type="Proteomes" id="UP000317881"/>
    </source>
</evidence>
<evidence type="ECO:0000256" key="1">
    <source>
        <dbReference type="SAM" id="MobiDB-lite"/>
    </source>
</evidence>
<feature type="region of interest" description="Disordered" evidence="1">
    <location>
        <begin position="1"/>
        <end position="151"/>
    </location>
</feature>
<feature type="compositionally biased region" description="Basic and acidic residues" evidence="1">
    <location>
        <begin position="103"/>
        <end position="113"/>
    </location>
</feature>
<name>A0A4Y3VVN6_9ACTN</name>
<accession>A0A4Y3VVN6</accession>
<protein>
    <submittedName>
        <fullName evidence="2">Uncharacterized protein</fullName>
    </submittedName>
</protein>
<dbReference type="Proteomes" id="UP000317881">
    <property type="component" value="Unassembled WGS sequence"/>
</dbReference>
<feature type="compositionally biased region" description="Low complexity" evidence="1">
    <location>
        <begin position="18"/>
        <end position="29"/>
    </location>
</feature>
<sequence>MGISSGTGRGRRARVRQLAIPARPALPRPNHGGPLRMTEPPTTLPVARWPPECAPPPAPRPAGDRSTARHTRTPSRLSHPDSSIPPSSGSRHQAQHPFFLVPDTHKRLTEDLHNTATANRPPGTDRPTARPAVGTKMGAVTDGGRPRPRTR</sequence>
<reference evidence="2 3" key="1">
    <citation type="submission" date="2019-06" db="EMBL/GenBank/DDBJ databases">
        <title>Whole genome shotgun sequence of Streptomyces spinoverrucosus NBRC 14228.</title>
        <authorList>
            <person name="Hosoyama A."/>
            <person name="Uohara A."/>
            <person name="Ohji S."/>
            <person name="Ichikawa N."/>
        </authorList>
    </citation>
    <scope>NUCLEOTIDE SEQUENCE [LARGE SCALE GENOMIC DNA]</scope>
    <source>
        <strain evidence="2 3">NBRC 14228</strain>
    </source>
</reference>
<proteinExistence type="predicted"/>
<keyword evidence="3" id="KW-1185">Reference proteome</keyword>
<dbReference type="EMBL" id="BJND01000096">
    <property type="protein sequence ID" value="GEC10175.1"/>
    <property type="molecule type" value="Genomic_DNA"/>
</dbReference>
<comment type="caution">
    <text evidence="2">The sequence shown here is derived from an EMBL/GenBank/DDBJ whole genome shotgun (WGS) entry which is preliminary data.</text>
</comment>
<evidence type="ECO:0000313" key="2">
    <source>
        <dbReference type="EMBL" id="GEC10175.1"/>
    </source>
</evidence>